<sequence length="53" mass="5940">MDQGLFGRLGLGCGHADHLPERPTLLRRRSRPSAHLRGAFSINAPFRRDVNES</sequence>
<gene>
    <name evidence="2" type="ORF">RAJCM14343_1279</name>
</gene>
<name>A0ABQ0YHL3_9NOCA</name>
<keyword evidence="3" id="KW-1185">Reference proteome</keyword>
<dbReference type="EMBL" id="BLAH01000039">
    <property type="protein sequence ID" value="GES36030.1"/>
    <property type="molecule type" value="Genomic_DNA"/>
</dbReference>
<protein>
    <submittedName>
        <fullName evidence="2">Uncharacterized protein</fullName>
    </submittedName>
</protein>
<feature type="region of interest" description="Disordered" evidence="1">
    <location>
        <begin position="12"/>
        <end position="32"/>
    </location>
</feature>
<organism evidence="2 3">
    <name type="scientific">Rhodococcus aetherivorans</name>
    <dbReference type="NCBI Taxonomy" id="191292"/>
    <lineage>
        <taxon>Bacteria</taxon>
        <taxon>Bacillati</taxon>
        <taxon>Actinomycetota</taxon>
        <taxon>Actinomycetes</taxon>
        <taxon>Mycobacteriales</taxon>
        <taxon>Nocardiaceae</taxon>
        <taxon>Rhodococcus</taxon>
    </lineage>
</organism>
<evidence type="ECO:0000313" key="2">
    <source>
        <dbReference type="EMBL" id="GES36030.1"/>
    </source>
</evidence>
<accession>A0ABQ0YHL3</accession>
<reference evidence="2 3" key="1">
    <citation type="journal article" date="2018" name="Biodegradation">
        <title>1,4-Dioxane degradation characteristics of Rhodococcus aetherivorans JCM 14343.</title>
        <authorList>
            <person name="Inoue D."/>
            <person name="Tsunoda T."/>
            <person name="Yamamoto N."/>
            <person name="Ike M."/>
            <person name="Sei K."/>
        </authorList>
    </citation>
    <scope>NUCLEOTIDE SEQUENCE [LARGE SCALE GENOMIC DNA]</scope>
    <source>
        <strain evidence="2 3">JCM 14343</strain>
    </source>
</reference>
<evidence type="ECO:0000313" key="3">
    <source>
        <dbReference type="Proteomes" id="UP000325466"/>
    </source>
</evidence>
<evidence type="ECO:0000256" key="1">
    <source>
        <dbReference type="SAM" id="MobiDB-lite"/>
    </source>
</evidence>
<proteinExistence type="predicted"/>
<dbReference type="Proteomes" id="UP000325466">
    <property type="component" value="Unassembled WGS sequence"/>
</dbReference>
<comment type="caution">
    <text evidence="2">The sequence shown here is derived from an EMBL/GenBank/DDBJ whole genome shotgun (WGS) entry which is preliminary data.</text>
</comment>